<evidence type="ECO:0000256" key="1">
    <source>
        <dbReference type="SAM" id="Phobius"/>
    </source>
</evidence>
<dbReference type="RefSeq" id="WP_344194873.1">
    <property type="nucleotide sequence ID" value="NZ_BAAARN010000004.1"/>
</dbReference>
<evidence type="ECO:0008006" key="4">
    <source>
        <dbReference type="Google" id="ProtNLM"/>
    </source>
</evidence>
<reference evidence="2 3" key="1">
    <citation type="journal article" date="2019" name="Int. J. Syst. Evol. Microbiol.">
        <title>The Global Catalogue of Microorganisms (GCM) 10K type strain sequencing project: providing services to taxonomists for standard genome sequencing and annotation.</title>
        <authorList>
            <consortium name="The Broad Institute Genomics Platform"/>
            <consortium name="The Broad Institute Genome Sequencing Center for Infectious Disease"/>
            <person name="Wu L."/>
            <person name="Ma J."/>
        </authorList>
    </citation>
    <scope>NUCLEOTIDE SEQUENCE [LARGE SCALE GENOMIC DNA]</scope>
    <source>
        <strain evidence="2 3">JCM 16378</strain>
    </source>
</reference>
<feature type="transmembrane region" description="Helical" evidence="1">
    <location>
        <begin position="40"/>
        <end position="56"/>
    </location>
</feature>
<dbReference type="Proteomes" id="UP001501326">
    <property type="component" value="Unassembled WGS sequence"/>
</dbReference>
<sequence length="326" mass="34628">MPPTEFVDTPRPPLTISCDGSLVRPVATQAWKATFPPANIALRYAVTAVLGVVVWLSTHSEFLTAAIAVLAPTVVLVVSRLRLHQSIRAVVGPGRELTSGYDGEGRFVVDRATGSLDFAAGAVRDVARVDGVAVVRSRSRLPAFVTASELLTADDVEFLTGSAGGDAVQEFRTAHPEVGSPLLVTPEVQQVAARLMRRALVRHPFVQLALLGCVLMVVLADDRLRAAAVVTVLALAVAAIFRFGVARASTRALFPEDSVVGAALVGDRLVLHVPGYPDELDPADLRAVHVADEGVTLRSRRQRVYLLPAGTLDAEDTARLLELTSG</sequence>
<organism evidence="2 3">
    <name type="scientific">Pedococcus aerophilus</name>
    <dbReference type="NCBI Taxonomy" id="436356"/>
    <lineage>
        <taxon>Bacteria</taxon>
        <taxon>Bacillati</taxon>
        <taxon>Actinomycetota</taxon>
        <taxon>Actinomycetes</taxon>
        <taxon>Micrococcales</taxon>
        <taxon>Intrasporangiaceae</taxon>
        <taxon>Pedococcus</taxon>
    </lineage>
</organism>
<feature type="transmembrane region" description="Helical" evidence="1">
    <location>
        <begin position="62"/>
        <end position="79"/>
    </location>
</feature>
<accession>A0ABN3UUA3</accession>
<name>A0ABN3UUA3_9MICO</name>
<keyword evidence="1" id="KW-1133">Transmembrane helix</keyword>
<dbReference type="EMBL" id="BAAARN010000004">
    <property type="protein sequence ID" value="GAA2738488.1"/>
    <property type="molecule type" value="Genomic_DNA"/>
</dbReference>
<proteinExistence type="predicted"/>
<keyword evidence="1" id="KW-0472">Membrane</keyword>
<keyword evidence="1" id="KW-0812">Transmembrane</keyword>
<evidence type="ECO:0000313" key="2">
    <source>
        <dbReference type="EMBL" id="GAA2738488.1"/>
    </source>
</evidence>
<keyword evidence="3" id="KW-1185">Reference proteome</keyword>
<protein>
    <recommendedName>
        <fullName evidence="4">YcxB-like protein domain-containing protein</fullName>
    </recommendedName>
</protein>
<feature type="transmembrane region" description="Helical" evidence="1">
    <location>
        <begin position="226"/>
        <end position="245"/>
    </location>
</feature>
<feature type="transmembrane region" description="Helical" evidence="1">
    <location>
        <begin position="204"/>
        <end position="220"/>
    </location>
</feature>
<gene>
    <name evidence="2" type="ORF">GCM10009867_29900</name>
</gene>
<evidence type="ECO:0000313" key="3">
    <source>
        <dbReference type="Proteomes" id="UP001501326"/>
    </source>
</evidence>
<comment type="caution">
    <text evidence="2">The sequence shown here is derived from an EMBL/GenBank/DDBJ whole genome shotgun (WGS) entry which is preliminary data.</text>
</comment>